<evidence type="ECO:0000313" key="9">
    <source>
        <dbReference type="EMBL" id="EJT69092.1"/>
    </source>
</evidence>
<sequence>MERHVWRQQPWSTYALHIATFTSLAFVFDPLILASLWWGTADWDVVSRRCAFGAMLVFFAFTKVVKLVGLFRKNPADIVFLPLSIVFGYLHGFIKLYALFTLNMTMWGSRKDGDDNDNLRLTLYSQRSAILNNPP</sequence>
<keyword evidence="3" id="KW-0808">Transferase</keyword>
<dbReference type="InterPro" id="IPR052427">
    <property type="entry name" value="Glycosyltrans_GT2/GT47"/>
</dbReference>
<dbReference type="EnsemblFungi" id="EJT69092">
    <property type="protein sequence ID" value="EJT69092"/>
    <property type="gene ID" value="GGTG_13360"/>
</dbReference>
<keyword evidence="11" id="KW-1185">Reference proteome</keyword>
<dbReference type="PANTHER" id="PTHR47844">
    <property type="entry name" value="SYNTHASE CPS1, PUTATIVE (AFU_ORTHOLOGUE AFUA_7G02500)-RELATED"/>
    <property type="match status" value="1"/>
</dbReference>
<keyword evidence="7" id="KW-0325">Glycoprotein</keyword>
<dbReference type="GO" id="GO:0016020">
    <property type="term" value="C:membrane"/>
    <property type="evidence" value="ECO:0007669"/>
    <property type="project" value="UniProtKB-SubCell"/>
</dbReference>
<dbReference type="Proteomes" id="UP000006039">
    <property type="component" value="Unassembled WGS sequence"/>
</dbReference>
<reference evidence="10" key="4">
    <citation type="journal article" date="2015" name="G3 (Bethesda)">
        <title>Genome sequences of three phytopathogenic species of the Magnaporthaceae family of fungi.</title>
        <authorList>
            <person name="Okagaki L.H."/>
            <person name="Nunes C.C."/>
            <person name="Sailsbery J."/>
            <person name="Clay B."/>
            <person name="Brown D."/>
            <person name="John T."/>
            <person name="Oh Y."/>
            <person name="Young N."/>
            <person name="Fitzgerald M."/>
            <person name="Haas B.J."/>
            <person name="Zeng Q."/>
            <person name="Young S."/>
            <person name="Adiconis X."/>
            <person name="Fan L."/>
            <person name="Levin J.Z."/>
            <person name="Mitchell T.K."/>
            <person name="Okubara P.A."/>
            <person name="Farman M.L."/>
            <person name="Kohn L.M."/>
            <person name="Birren B."/>
            <person name="Ma L.-J."/>
            <person name="Dean R.A."/>
        </authorList>
    </citation>
    <scope>NUCLEOTIDE SEQUENCE</scope>
    <source>
        <strain evidence="10">R3-111a-1</strain>
    </source>
</reference>
<organism evidence="9">
    <name type="scientific">Gaeumannomyces tritici (strain R3-111a-1)</name>
    <name type="common">Wheat and barley take-all root rot fungus</name>
    <name type="synonym">Gaeumannomyces graminis var. tritici</name>
    <dbReference type="NCBI Taxonomy" id="644352"/>
    <lineage>
        <taxon>Eukaryota</taxon>
        <taxon>Fungi</taxon>
        <taxon>Dikarya</taxon>
        <taxon>Ascomycota</taxon>
        <taxon>Pezizomycotina</taxon>
        <taxon>Sordariomycetes</taxon>
        <taxon>Sordariomycetidae</taxon>
        <taxon>Magnaporthales</taxon>
        <taxon>Magnaporthaceae</taxon>
        <taxon>Gaeumannomyces</taxon>
    </lineage>
</organism>
<dbReference type="GO" id="GO:0016757">
    <property type="term" value="F:glycosyltransferase activity"/>
    <property type="evidence" value="ECO:0007669"/>
    <property type="project" value="UniProtKB-KW"/>
</dbReference>
<evidence type="ECO:0000256" key="8">
    <source>
        <dbReference type="SAM" id="Phobius"/>
    </source>
</evidence>
<evidence type="ECO:0000256" key="3">
    <source>
        <dbReference type="ARBA" id="ARBA00022679"/>
    </source>
</evidence>
<dbReference type="AlphaFoldDB" id="J3PIN1"/>
<protein>
    <submittedName>
        <fullName evidence="9 10">Uncharacterized protein</fullName>
    </submittedName>
</protein>
<evidence type="ECO:0000256" key="1">
    <source>
        <dbReference type="ARBA" id="ARBA00004370"/>
    </source>
</evidence>
<keyword evidence="4 8" id="KW-0812">Transmembrane</keyword>
<accession>J3PIN1</accession>
<gene>
    <name evidence="10" type="primary">20353818</name>
    <name evidence="9" type="ORF">GGTG_13360</name>
</gene>
<dbReference type="STRING" id="644352.J3PIN1"/>
<keyword evidence="2" id="KW-0328">Glycosyltransferase</keyword>
<keyword evidence="5 8" id="KW-1133">Transmembrane helix</keyword>
<dbReference type="EMBL" id="GL385406">
    <property type="protein sequence ID" value="EJT69092.1"/>
    <property type="molecule type" value="Genomic_DNA"/>
</dbReference>
<evidence type="ECO:0000313" key="11">
    <source>
        <dbReference type="Proteomes" id="UP000006039"/>
    </source>
</evidence>
<comment type="subcellular location">
    <subcellularLocation>
        <location evidence="1">Membrane</location>
    </subcellularLocation>
</comment>
<evidence type="ECO:0000256" key="6">
    <source>
        <dbReference type="ARBA" id="ARBA00023136"/>
    </source>
</evidence>
<dbReference type="eggNOG" id="ENOG502QTJK">
    <property type="taxonomic scope" value="Eukaryota"/>
</dbReference>
<feature type="transmembrane region" description="Helical" evidence="8">
    <location>
        <begin position="78"/>
        <end position="100"/>
    </location>
</feature>
<keyword evidence="6 8" id="KW-0472">Membrane</keyword>
<dbReference type="OrthoDB" id="5404195at2759"/>
<reference evidence="10" key="5">
    <citation type="submission" date="2018-04" db="UniProtKB">
        <authorList>
            <consortium name="EnsemblFungi"/>
        </authorList>
    </citation>
    <scope>IDENTIFICATION</scope>
    <source>
        <strain evidence="10">R3-111a-1</strain>
    </source>
</reference>
<dbReference type="VEuPathDB" id="FungiDB:GGTG_13360"/>
<evidence type="ECO:0000256" key="2">
    <source>
        <dbReference type="ARBA" id="ARBA00022676"/>
    </source>
</evidence>
<reference evidence="9" key="3">
    <citation type="submission" date="2010-09" db="EMBL/GenBank/DDBJ databases">
        <title>Annotation of Gaeumannomyces graminis var. tritici R3-111a-1.</title>
        <authorList>
            <consortium name="The Broad Institute Genome Sequencing Platform"/>
            <person name="Ma L.-J."/>
            <person name="Dead R."/>
            <person name="Young S.K."/>
            <person name="Zeng Q."/>
            <person name="Gargeya S."/>
            <person name="Fitzgerald M."/>
            <person name="Haas B."/>
            <person name="Abouelleil A."/>
            <person name="Alvarado L."/>
            <person name="Arachchi H.M."/>
            <person name="Berlin A."/>
            <person name="Brown A."/>
            <person name="Chapman S.B."/>
            <person name="Chen Z."/>
            <person name="Dunbar C."/>
            <person name="Freedman E."/>
            <person name="Gearin G."/>
            <person name="Gellesch M."/>
            <person name="Goldberg J."/>
            <person name="Griggs A."/>
            <person name="Gujja S."/>
            <person name="Heiman D."/>
            <person name="Howarth C."/>
            <person name="Larson L."/>
            <person name="Lui A."/>
            <person name="MacDonald P.J.P."/>
            <person name="Mehta T."/>
            <person name="Montmayeur A."/>
            <person name="Murphy C."/>
            <person name="Neiman D."/>
            <person name="Pearson M."/>
            <person name="Priest M."/>
            <person name="Roberts A."/>
            <person name="Saif S."/>
            <person name="Shea T."/>
            <person name="Shenoy N."/>
            <person name="Sisk P."/>
            <person name="Stolte C."/>
            <person name="Sykes S."/>
            <person name="Yandava C."/>
            <person name="Wortman J."/>
            <person name="Nusbaum C."/>
            <person name="Birren B."/>
        </authorList>
    </citation>
    <scope>NUCLEOTIDE SEQUENCE</scope>
    <source>
        <strain evidence="9">R3-111a-1</strain>
    </source>
</reference>
<evidence type="ECO:0000313" key="10">
    <source>
        <dbReference type="EnsemblFungi" id="EJT69092"/>
    </source>
</evidence>
<feature type="transmembrane region" description="Helical" evidence="8">
    <location>
        <begin position="14"/>
        <end position="38"/>
    </location>
</feature>
<reference evidence="11" key="1">
    <citation type="submission" date="2010-07" db="EMBL/GenBank/DDBJ databases">
        <title>The genome sequence of Gaeumannomyces graminis var. tritici strain R3-111a-1.</title>
        <authorList>
            <consortium name="The Broad Institute Genome Sequencing Platform"/>
            <person name="Ma L.-J."/>
            <person name="Dead R."/>
            <person name="Young S."/>
            <person name="Zeng Q."/>
            <person name="Koehrsen M."/>
            <person name="Alvarado L."/>
            <person name="Berlin A."/>
            <person name="Chapman S.B."/>
            <person name="Chen Z."/>
            <person name="Freedman E."/>
            <person name="Gellesch M."/>
            <person name="Goldberg J."/>
            <person name="Griggs A."/>
            <person name="Gujja S."/>
            <person name="Heilman E.R."/>
            <person name="Heiman D."/>
            <person name="Hepburn T."/>
            <person name="Howarth C."/>
            <person name="Jen D."/>
            <person name="Larson L."/>
            <person name="Mehta T."/>
            <person name="Neiman D."/>
            <person name="Pearson M."/>
            <person name="Roberts A."/>
            <person name="Saif S."/>
            <person name="Shea T."/>
            <person name="Shenoy N."/>
            <person name="Sisk P."/>
            <person name="Stolte C."/>
            <person name="Sykes S."/>
            <person name="Walk T."/>
            <person name="White J."/>
            <person name="Yandava C."/>
            <person name="Haas B."/>
            <person name="Nusbaum C."/>
            <person name="Birren B."/>
        </authorList>
    </citation>
    <scope>NUCLEOTIDE SEQUENCE [LARGE SCALE GENOMIC DNA]</scope>
    <source>
        <strain evidence="11">R3-111a-1</strain>
    </source>
</reference>
<dbReference type="HOGENOM" id="CLU_1885900_0_0_1"/>
<proteinExistence type="predicted"/>
<dbReference type="GeneID" id="20353818"/>
<evidence type="ECO:0000256" key="4">
    <source>
        <dbReference type="ARBA" id="ARBA00022692"/>
    </source>
</evidence>
<name>J3PIN1_GAET3</name>
<reference evidence="9" key="2">
    <citation type="submission" date="2010-07" db="EMBL/GenBank/DDBJ databases">
        <authorList>
            <consortium name="The Broad Institute Genome Sequencing Platform"/>
            <consortium name="Broad Institute Genome Sequencing Center for Infectious Disease"/>
            <person name="Ma L.-J."/>
            <person name="Dead R."/>
            <person name="Young S."/>
            <person name="Zeng Q."/>
            <person name="Koehrsen M."/>
            <person name="Alvarado L."/>
            <person name="Berlin A."/>
            <person name="Chapman S.B."/>
            <person name="Chen Z."/>
            <person name="Freedman E."/>
            <person name="Gellesch M."/>
            <person name="Goldberg J."/>
            <person name="Griggs A."/>
            <person name="Gujja S."/>
            <person name="Heilman E.R."/>
            <person name="Heiman D."/>
            <person name="Hepburn T."/>
            <person name="Howarth C."/>
            <person name="Jen D."/>
            <person name="Larson L."/>
            <person name="Mehta T."/>
            <person name="Neiman D."/>
            <person name="Pearson M."/>
            <person name="Roberts A."/>
            <person name="Saif S."/>
            <person name="Shea T."/>
            <person name="Shenoy N."/>
            <person name="Sisk P."/>
            <person name="Stolte C."/>
            <person name="Sykes S."/>
            <person name="Walk T."/>
            <person name="White J."/>
            <person name="Yandava C."/>
            <person name="Haas B."/>
            <person name="Nusbaum C."/>
            <person name="Birren B."/>
        </authorList>
    </citation>
    <scope>NUCLEOTIDE SEQUENCE</scope>
    <source>
        <strain evidence="9">R3-111a-1</strain>
    </source>
</reference>
<dbReference type="RefSeq" id="XP_009229530.1">
    <property type="nucleotide sequence ID" value="XM_009231266.1"/>
</dbReference>
<feature type="transmembrane region" description="Helical" evidence="8">
    <location>
        <begin position="50"/>
        <end position="72"/>
    </location>
</feature>
<evidence type="ECO:0000256" key="7">
    <source>
        <dbReference type="ARBA" id="ARBA00023180"/>
    </source>
</evidence>
<dbReference type="PANTHER" id="PTHR47844:SF1">
    <property type="entry name" value="EXOSTOSIN-LIKE 2"/>
    <property type="match status" value="1"/>
</dbReference>
<evidence type="ECO:0000256" key="5">
    <source>
        <dbReference type="ARBA" id="ARBA00022989"/>
    </source>
</evidence>